<proteinExistence type="predicted"/>
<dbReference type="SUPFAM" id="SSF49265">
    <property type="entry name" value="Fibronectin type III"/>
    <property type="match status" value="1"/>
</dbReference>
<dbReference type="Proteomes" id="UP000739538">
    <property type="component" value="Unassembled WGS sequence"/>
</dbReference>
<dbReference type="InterPro" id="IPR013783">
    <property type="entry name" value="Ig-like_fold"/>
</dbReference>
<evidence type="ECO:0000313" key="4">
    <source>
        <dbReference type="Proteomes" id="UP000739538"/>
    </source>
</evidence>
<dbReference type="EMBL" id="JAGQHS010000246">
    <property type="protein sequence ID" value="MCA9759005.1"/>
    <property type="molecule type" value="Genomic_DNA"/>
</dbReference>
<protein>
    <recommendedName>
        <fullName evidence="2">Fibronectin type-III domain-containing protein</fullName>
    </recommendedName>
</protein>
<dbReference type="PROSITE" id="PS50853">
    <property type="entry name" value="FN3"/>
    <property type="match status" value="2"/>
</dbReference>
<evidence type="ECO:0000256" key="1">
    <source>
        <dbReference type="ARBA" id="ARBA00022737"/>
    </source>
</evidence>
<dbReference type="InterPro" id="IPR036116">
    <property type="entry name" value="FN3_sf"/>
</dbReference>
<accession>A0A956SFT0</accession>
<keyword evidence="1" id="KW-0677">Repeat</keyword>
<name>A0A956SFT0_UNCEI</name>
<comment type="caution">
    <text evidence="3">The sequence shown here is derived from an EMBL/GenBank/DDBJ whole genome shotgun (WGS) entry which is preliminary data.</text>
</comment>
<feature type="non-terminal residue" evidence="3">
    <location>
        <position position="1050"/>
    </location>
</feature>
<organism evidence="3 4">
    <name type="scientific">Eiseniibacteriota bacterium</name>
    <dbReference type="NCBI Taxonomy" id="2212470"/>
    <lineage>
        <taxon>Bacteria</taxon>
        <taxon>Candidatus Eiseniibacteriota</taxon>
    </lineage>
</organism>
<sequence>MNTDRVLPSPALRHTSRWLVSVGFLLALATQVLAGGEIVTTVQNGNWADFETWDLHIPSSENGDQAVVVHEVDVTEESPETGGLAVGAAAGPGLIDITGSLAVFDGAQIGTGANSGTVNAAGGEFYVGFDLSVGAQSYGELNVTSGLVSVGTFGGDLRVGTDGFPGLVAVEGADATFTVNGSVRFGANSTLRVTPTGNGPSGLTTIESTGTQYIDAASSTLELDFSLYEPSVGDSWEIVRFAPESSVDKFANVVTPHYVTVEQVNETAESITIRVTEVRILANATDGLFEDGVRITWSQPSGLEFINRVYRIDPAIQDTLLLSKVAATDTLYFDTTGLPDKVYTYCVERENVFDPGAPTESFCDEGFRRIFAPVQVKASDGTYSDQVRVTWVDRSTIEAGFAIYRGAPGELDPPLLDMVEANVQLYEDTSAEPGVDYDYEVRAFDDASFESAGNRDAGVRGRILPPANVAASDGLYADKVVVTWDDVTEEEDGFRVYRDDVLLVELGPNETSYEDLTQLGTPHEYAVVSTLLEILGDDTITWESTRVSDFGIGGPQSLVAPTDVSASDGTFDDRVRITWTDVVPNESGFEIRRDDVLIGEVGANATSFDDLDLAPGIAASYCVTAVVESGGGSEPVCDSGTRAYVVPVTNVQATDGEFETFVRLTWESESTTAVLFKILQNGFVRKTVSADYRTCDIGHEVPTGQESEFCVVAVTALGQEAASDCDYGFRTLLPPSDIAATDDAFEDRTLVTWSDNSASEGGYRILRDSVENPSGPVEIGQVPANREAYIDGRGATAGETFTYYVAAMDVVDSSPGFDSETDSDVGSRKINAPTDAAASQGDYENRIVVTWKDNSFAESSYDVYRDDVLVGSVPANSTEYEDANVDFGATHQYAIRATDAGGASDPATTSGFTTIQAPGSVRASDDYESYVSLVWTDESVVESGYLITRDGVEITTTAPNQTVYTDNTAPAGQEVEYCVYAVRGGQQSEPGCDFGMNYVATDEFDASTDRIKARTPTSVNFGGDVAVDGGWALIGASAILNPSAHMFKRS</sequence>
<evidence type="ECO:0000313" key="3">
    <source>
        <dbReference type="EMBL" id="MCA9759005.1"/>
    </source>
</evidence>
<dbReference type="InterPro" id="IPR050991">
    <property type="entry name" value="ECM_Regulatory_Proteins"/>
</dbReference>
<reference evidence="3" key="1">
    <citation type="submission" date="2020-04" db="EMBL/GenBank/DDBJ databases">
        <authorList>
            <person name="Zhang T."/>
        </authorList>
    </citation>
    <scope>NUCLEOTIDE SEQUENCE</scope>
    <source>
        <strain evidence="3">HKST-UBA02</strain>
    </source>
</reference>
<dbReference type="PANTHER" id="PTHR46708:SF2">
    <property type="entry name" value="FIBRONECTIN TYPE-III DOMAIN-CONTAINING PROTEIN"/>
    <property type="match status" value="1"/>
</dbReference>
<feature type="domain" description="Fibronectin type-III" evidence="2">
    <location>
        <begin position="832"/>
        <end position="917"/>
    </location>
</feature>
<feature type="domain" description="Fibronectin type-III" evidence="2">
    <location>
        <begin position="372"/>
        <end position="466"/>
    </location>
</feature>
<reference evidence="3" key="2">
    <citation type="journal article" date="2021" name="Microbiome">
        <title>Successional dynamics and alternative stable states in a saline activated sludge microbial community over 9 years.</title>
        <authorList>
            <person name="Wang Y."/>
            <person name="Ye J."/>
            <person name="Ju F."/>
            <person name="Liu L."/>
            <person name="Boyd J.A."/>
            <person name="Deng Y."/>
            <person name="Parks D.H."/>
            <person name="Jiang X."/>
            <person name="Yin X."/>
            <person name="Woodcroft B.J."/>
            <person name="Tyson G.W."/>
            <person name="Hugenholtz P."/>
            <person name="Polz M.F."/>
            <person name="Zhang T."/>
        </authorList>
    </citation>
    <scope>NUCLEOTIDE SEQUENCE</scope>
    <source>
        <strain evidence="3">HKST-UBA02</strain>
    </source>
</reference>
<evidence type="ECO:0000259" key="2">
    <source>
        <dbReference type="PROSITE" id="PS50853"/>
    </source>
</evidence>
<dbReference type="Gene3D" id="2.60.40.10">
    <property type="entry name" value="Immunoglobulins"/>
    <property type="match status" value="5"/>
</dbReference>
<dbReference type="InterPro" id="IPR003961">
    <property type="entry name" value="FN3_dom"/>
</dbReference>
<dbReference type="SMART" id="SM00060">
    <property type="entry name" value="FN3"/>
    <property type="match status" value="5"/>
</dbReference>
<dbReference type="AlphaFoldDB" id="A0A956SFT0"/>
<dbReference type="PANTHER" id="PTHR46708">
    <property type="entry name" value="TENASCIN"/>
    <property type="match status" value="1"/>
</dbReference>
<gene>
    <name evidence="3" type="ORF">KDA27_24645</name>
</gene>